<comment type="caution">
    <text evidence="2">The sequence shown here is derived from an EMBL/GenBank/DDBJ whole genome shotgun (WGS) entry which is preliminary data.</text>
</comment>
<accession>A0AA38C8Z5</accession>
<dbReference type="PANTHER" id="PTHR24559:SF444">
    <property type="entry name" value="REVERSE TRANSCRIPTASE DOMAIN-CONTAINING PROTEIN"/>
    <property type="match status" value="1"/>
</dbReference>
<dbReference type="Gene3D" id="3.30.70.270">
    <property type="match status" value="1"/>
</dbReference>
<gene>
    <name evidence="2" type="ORF">KI387_038201</name>
</gene>
<reference evidence="2 3" key="1">
    <citation type="journal article" date="2021" name="Nat. Plants">
        <title>The Taxus genome provides insights into paclitaxel biosynthesis.</title>
        <authorList>
            <person name="Xiong X."/>
            <person name="Gou J."/>
            <person name="Liao Q."/>
            <person name="Li Y."/>
            <person name="Zhou Q."/>
            <person name="Bi G."/>
            <person name="Li C."/>
            <person name="Du R."/>
            <person name="Wang X."/>
            <person name="Sun T."/>
            <person name="Guo L."/>
            <person name="Liang H."/>
            <person name="Lu P."/>
            <person name="Wu Y."/>
            <person name="Zhang Z."/>
            <person name="Ro D.K."/>
            <person name="Shang Y."/>
            <person name="Huang S."/>
            <person name="Yan J."/>
        </authorList>
    </citation>
    <scope>NUCLEOTIDE SEQUENCE [LARGE SCALE GENOMIC DNA]</scope>
    <source>
        <strain evidence="2">Ta-2019</strain>
    </source>
</reference>
<protein>
    <recommendedName>
        <fullName evidence="1">Reverse transcriptase domain-containing protein</fullName>
    </recommendedName>
</protein>
<sequence>LKAYREDLFQHEIPLEAKTKPFRQKQRPINPLLSMKMQEELKKLRDGGIIQPTRYSSWVANLVPVRKKNGDIRLCVDFRNLNKASMKDNYPLPNMENMLQLVTGSEMLSTLDGFSRYNQVVVKESERLKTTFTTPWGTYVFVRMPFGLMNAGATFQRAMDVAFA</sequence>
<name>A0AA38C8Z5_TAXCH</name>
<dbReference type="AlphaFoldDB" id="A0AA38C8Z5"/>
<feature type="non-terminal residue" evidence="2">
    <location>
        <position position="1"/>
    </location>
</feature>
<dbReference type="InterPro" id="IPR053134">
    <property type="entry name" value="RNA-dir_DNA_polymerase"/>
</dbReference>
<feature type="domain" description="Reverse transcriptase" evidence="1">
    <location>
        <begin position="65"/>
        <end position="163"/>
    </location>
</feature>
<dbReference type="InterPro" id="IPR043502">
    <property type="entry name" value="DNA/RNA_pol_sf"/>
</dbReference>
<dbReference type="InterPro" id="IPR043128">
    <property type="entry name" value="Rev_trsase/Diguanyl_cyclase"/>
</dbReference>
<feature type="non-terminal residue" evidence="2">
    <location>
        <position position="164"/>
    </location>
</feature>
<evidence type="ECO:0000313" key="3">
    <source>
        <dbReference type="Proteomes" id="UP000824469"/>
    </source>
</evidence>
<dbReference type="CDD" id="cd01647">
    <property type="entry name" value="RT_LTR"/>
    <property type="match status" value="1"/>
</dbReference>
<proteinExistence type="predicted"/>
<evidence type="ECO:0000313" key="2">
    <source>
        <dbReference type="EMBL" id="KAH9294613.1"/>
    </source>
</evidence>
<dbReference type="InterPro" id="IPR000477">
    <property type="entry name" value="RT_dom"/>
</dbReference>
<dbReference type="PANTHER" id="PTHR24559">
    <property type="entry name" value="TRANSPOSON TY3-I GAG-POL POLYPROTEIN"/>
    <property type="match status" value="1"/>
</dbReference>
<keyword evidence="3" id="KW-1185">Reference proteome</keyword>
<dbReference type="EMBL" id="JAHRHJ020000011">
    <property type="protein sequence ID" value="KAH9294613.1"/>
    <property type="molecule type" value="Genomic_DNA"/>
</dbReference>
<dbReference type="SUPFAM" id="SSF56672">
    <property type="entry name" value="DNA/RNA polymerases"/>
    <property type="match status" value="1"/>
</dbReference>
<dbReference type="Proteomes" id="UP000824469">
    <property type="component" value="Unassembled WGS sequence"/>
</dbReference>
<evidence type="ECO:0000259" key="1">
    <source>
        <dbReference type="Pfam" id="PF00078"/>
    </source>
</evidence>
<organism evidence="2 3">
    <name type="scientific">Taxus chinensis</name>
    <name type="common">Chinese yew</name>
    <name type="synonym">Taxus wallichiana var. chinensis</name>
    <dbReference type="NCBI Taxonomy" id="29808"/>
    <lineage>
        <taxon>Eukaryota</taxon>
        <taxon>Viridiplantae</taxon>
        <taxon>Streptophyta</taxon>
        <taxon>Embryophyta</taxon>
        <taxon>Tracheophyta</taxon>
        <taxon>Spermatophyta</taxon>
        <taxon>Pinopsida</taxon>
        <taxon>Pinidae</taxon>
        <taxon>Conifers II</taxon>
        <taxon>Cupressales</taxon>
        <taxon>Taxaceae</taxon>
        <taxon>Taxus</taxon>
    </lineage>
</organism>
<dbReference type="Pfam" id="PF00078">
    <property type="entry name" value="RVT_1"/>
    <property type="match status" value="1"/>
</dbReference>
<dbReference type="Gene3D" id="3.10.10.10">
    <property type="entry name" value="HIV Type 1 Reverse Transcriptase, subunit A, domain 1"/>
    <property type="match status" value="1"/>
</dbReference>